<evidence type="ECO:0000256" key="19">
    <source>
        <dbReference type="SAM" id="Phobius"/>
    </source>
</evidence>
<dbReference type="Gene3D" id="1.20.1740.10">
    <property type="entry name" value="Amino acid/polyamine transporter I"/>
    <property type="match status" value="1"/>
</dbReference>
<name>A0AAN8PTV1_PATCE</name>
<organism evidence="20 21">
    <name type="scientific">Patella caerulea</name>
    <name type="common">Rayed Mediterranean limpet</name>
    <dbReference type="NCBI Taxonomy" id="87958"/>
    <lineage>
        <taxon>Eukaryota</taxon>
        <taxon>Metazoa</taxon>
        <taxon>Spiralia</taxon>
        <taxon>Lophotrochozoa</taxon>
        <taxon>Mollusca</taxon>
        <taxon>Gastropoda</taxon>
        <taxon>Patellogastropoda</taxon>
        <taxon>Patelloidea</taxon>
        <taxon>Patellidae</taxon>
        <taxon>Patella</taxon>
    </lineage>
</organism>
<evidence type="ECO:0000256" key="14">
    <source>
        <dbReference type="ARBA" id="ARBA00052732"/>
    </source>
</evidence>
<comment type="catalytic activity">
    <reaction evidence="12">
        <text>L-histidine(out) + L-arginine(in) = L-histidine(in) + L-arginine(out)</text>
        <dbReference type="Rhea" id="RHEA:71063"/>
        <dbReference type="ChEBI" id="CHEBI:32682"/>
        <dbReference type="ChEBI" id="CHEBI:57595"/>
    </reaction>
    <physiologicalReaction direction="left-to-right" evidence="12">
        <dbReference type="Rhea" id="RHEA:71064"/>
    </physiologicalReaction>
</comment>
<evidence type="ECO:0000256" key="17">
    <source>
        <dbReference type="ARBA" id="ARBA00083296"/>
    </source>
</evidence>
<evidence type="ECO:0000256" key="15">
    <source>
        <dbReference type="ARBA" id="ARBA00074336"/>
    </source>
</evidence>
<dbReference type="AlphaFoldDB" id="A0AAN8PTV1"/>
<keyword evidence="6 19" id="KW-0812">Transmembrane</keyword>
<feature type="transmembrane region" description="Helical" evidence="19">
    <location>
        <begin position="371"/>
        <end position="390"/>
    </location>
</feature>
<evidence type="ECO:0000256" key="8">
    <source>
        <dbReference type="ARBA" id="ARBA00023136"/>
    </source>
</evidence>
<evidence type="ECO:0000256" key="10">
    <source>
        <dbReference type="ARBA" id="ARBA00051323"/>
    </source>
</evidence>
<comment type="similarity">
    <text evidence="2">Belongs to the amino acid-polyamine-organocation (APC) superfamily.</text>
</comment>
<sequence length="506" mass="55074">MATDTEITGNDYGGMEIRAKKAPFSVPMENGSKPPSIKIETENVALIKTLGLPGAMSIIVGTIIGSGIFISPKGVLNYTGSVGLCLSVWAGSGLIALMGCLCYAELGTMLPQTGGEYVYLKTAFGDIPAFLFAWFNIMISKTSSFAIVTMTFATYAVSFFSMCGGPQLPVKLISAIAIILVGIINSWSATLAARIQIIFTFAKVLALVVIIIGGFVRIIQGHTLVLSSGFEGTLKSPFIIALAFYRALWAYGGWQNLNMVAEEMKNPPRDIPRALFSSVIIVTILYVLTNISYLTVMTVDELLDSPAVAATWGDKVLGAAKMIIPLSVMVSTFGSTNGSAYVGGRLIFAAARDGFLPEVLSFLHVKNYTPIPSMILSVTVALLMIIPGSISSLINFFSFTAWCFFGMTFSSLLVMRYTMKDAPRPYKVPIVIPILMVFVSIYLVVAPIFHEPKIEFLYAFVFVMAGLLFYFPFVYFNLHFKGVDTITMYIQLLLEVSPPKSKEDML</sequence>
<accession>A0AAN8PTV1</accession>
<evidence type="ECO:0000256" key="7">
    <source>
        <dbReference type="ARBA" id="ARBA00022989"/>
    </source>
</evidence>
<feature type="transmembrane region" description="Helical" evidence="19">
    <location>
        <begin position="396"/>
        <end position="418"/>
    </location>
</feature>
<protein>
    <recommendedName>
        <fullName evidence="15">b(0,+)-type amino acid transporter 1</fullName>
    </recommendedName>
    <alternativeName>
        <fullName evidence="16">Glycoprotein-associated amino acid transporter b0,+AT1</fullName>
    </alternativeName>
    <alternativeName>
        <fullName evidence="17">Solute carrier family 7 member 9</fullName>
    </alternativeName>
</protein>
<feature type="transmembrane region" description="Helical" evidence="19">
    <location>
        <begin position="456"/>
        <end position="478"/>
    </location>
</feature>
<evidence type="ECO:0000256" key="12">
    <source>
        <dbReference type="ARBA" id="ARBA00051835"/>
    </source>
</evidence>
<feature type="transmembrane region" description="Helical" evidence="19">
    <location>
        <begin position="50"/>
        <end position="70"/>
    </location>
</feature>
<evidence type="ECO:0000256" key="1">
    <source>
        <dbReference type="ARBA" id="ARBA00004424"/>
    </source>
</evidence>
<evidence type="ECO:0000256" key="11">
    <source>
        <dbReference type="ARBA" id="ARBA00051814"/>
    </source>
</evidence>
<dbReference type="PANTHER" id="PTHR11785">
    <property type="entry name" value="AMINO ACID TRANSPORTER"/>
    <property type="match status" value="1"/>
</dbReference>
<comment type="catalytic activity">
    <reaction evidence="14">
        <text>L-leucine(out) + L-arginine(in) = L-leucine(in) + L-arginine(out)</text>
        <dbReference type="Rhea" id="RHEA:71059"/>
        <dbReference type="ChEBI" id="CHEBI:32682"/>
        <dbReference type="ChEBI" id="CHEBI:57427"/>
    </reaction>
    <physiologicalReaction direction="left-to-right" evidence="14">
        <dbReference type="Rhea" id="RHEA:71060"/>
    </physiologicalReaction>
</comment>
<comment type="catalytic activity">
    <reaction evidence="11">
        <text>L-cystine(out) + L-arginine(in) = L-cystine(in) + L-arginine(out)</text>
        <dbReference type="Rhea" id="RHEA:71075"/>
        <dbReference type="ChEBI" id="CHEBI:32682"/>
        <dbReference type="ChEBI" id="CHEBI:35491"/>
    </reaction>
    <physiologicalReaction direction="left-to-right" evidence="11">
        <dbReference type="Rhea" id="RHEA:71076"/>
    </physiologicalReaction>
</comment>
<comment type="catalytic activity">
    <reaction evidence="13">
        <text>L-cysteine(out) + L-arginine(in) = L-cysteine(in) + L-arginine(out)</text>
        <dbReference type="Rhea" id="RHEA:71071"/>
        <dbReference type="ChEBI" id="CHEBI:32682"/>
        <dbReference type="ChEBI" id="CHEBI:35235"/>
    </reaction>
    <physiologicalReaction direction="left-to-right" evidence="13">
        <dbReference type="Rhea" id="RHEA:71072"/>
    </physiologicalReaction>
</comment>
<proteinExistence type="inferred from homology"/>
<evidence type="ECO:0000256" key="13">
    <source>
        <dbReference type="ARBA" id="ARBA00052179"/>
    </source>
</evidence>
<comment type="catalytic activity">
    <reaction evidence="18">
        <text>L-phenylalanine(out) + L-arginine(in) = L-phenylalanine(in) + L-arginine(out)</text>
        <dbReference type="Rhea" id="RHEA:71067"/>
        <dbReference type="ChEBI" id="CHEBI:32682"/>
        <dbReference type="ChEBI" id="CHEBI:58095"/>
    </reaction>
    <physiologicalReaction direction="left-to-right" evidence="18">
        <dbReference type="Rhea" id="RHEA:71068"/>
    </physiologicalReaction>
</comment>
<feature type="transmembrane region" description="Helical" evidence="19">
    <location>
        <begin position="82"/>
        <end position="106"/>
    </location>
</feature>
<dbReference type="Proteomes" id="UP001347796">
    <property type="component" value="Unassembled WGS sequence"/>
</dbReference>
<reference evidence="20 21" key="1">
    <citation type="submission" date="2024-01" db="EMBL/GenBank/DDBJ databases">
        <title>The genome of the rayed Mediterranean limpet Patella caerulea (Linnaeus, 1758).</title>
        <authorList>
            <person name="Anh-Thu Weber A."/>
            <person name="Halstead-Nussloch G."/>
        </authorList>
    </citation>
    <scope>NUCLEOTIDE SEQUENCE [LARGE SCALE GENOMIC DNA]</scope>
    <source>
        <strain evidence="20">AATW-2023a</strain>
        <tissue evidence="20">Whole specimen</tissue>
    </source>
</reference>
<dbReference type="InterPro" id="IPR002293">
    <property type="entry name" value="AA/rel_permease1"/>
</dbReference>
<evidence type="ECO:0000256" key="5">
    <source>
        <dbReference type="ARBA" id="ARBA00022553"/>
    </source>
</evidence>
<keyword evidence="4" id="KW-1003">Cell membrane</keyword>
<feature type="transmembrane region" description="Helical" evidence="19">
    <location>
        <begin position="197"/>
        <end position="216"/>
    </location>
</feature>
<evidence type="ECO:0000256" key="3">
    <source>
        <dbReference type="ARBA" id="ARBA00022448"/>
    </source>
</evidence>
<keyword evidence="7 19" id="KW-1133">Transmembrane helix</keyword>
<feature type="transmembrane region" description="Helical" evidence="19">
    <location>
        <begin position="430"/>
        <end position="450"/>
    </location>
</feature>
<dbReference type="GO" id="GO:0016324">
    <property type="term" value="C:apical plasma membrane"/>
    <property type="evidence" value="ECO:0007669"/>
    <property type="project" value="UniProtKB-SubCell"/>
</dbReference>
<dbReference type="FunFam" id="1.20.1740.10:FF:000015">
    <property type="entry name" value="B(0,+)-type amino acid transporter 1"/>
    <property type="match status" value="1"/>
</dbReference>
<gene>
    <name evidence="20" type="ORF">SNE40_007558</name>
</gene>
<comment type="subcellular location">
    <subcellularLocation>
        <location evidence="1">Apical cell membrane</location>
        <topology evidence="1">Multi-pass membrane protein</topology>
    </subcellularLocation>
</comment>
<feature type="transmembrane region" description="Helical" evidence="19">
    <location>
        <begin position="168"/>
        <end position="185"/>
    </location>
</feature>
<keyword evidence="9" id="KW-1015">Disulfide bond</keyword>
<dbReference type="PANTHER" id="PTHR11785:SF512">
    <property type="entry name" value="SOBREMESA, ISOFORM B"/>
    <property type="match status" value="1"/>
</dbReference>
<dbReference type="InterPro" id="IPR050598">
    <property type="entry name" value="AminoAcid_Transporter"/>
</dbReference>
<evidence type="ECO:0000256" key="18">
    <source>
        <dbReference type="ARBA" id="ARBA00093193"/>
    </source>
</evidence>
<comment type="caution">
    <text evidence="20">The sequence shown here is derived from an EMBL/GenBank/DDBJ whole genome shotgun (WGS) entry which is preliminary data.</text>
</comment>
<evidence type="ECO:0000313" key="20">
    <source>
        <dbReference type="EMBL" id="KAK6185292.1"/>
    </source>
</evidence>
<evidence type="ECO:0000313" key="21">
    <source>
        <dbReference type="Proteomes" id="UP001347796"/>
    </source>
</evidence>
<evidence type="ECO:0000256" key="4">
    <source>
        <dbReference type="ARBA" id="ARBA00022475"/>
    </source>
</evidence>
<keyword evidence="5" id="KW-0597">Phosphoprotein</keyword>
<dbReference type="Pfam" id="PF13520">
    <property type="entry name" value="AA_permease_2"/>
    <property type="match status" value="1"/>
</dbReference>
<keyword evidence="8 19" id="KW-0472">Membrane</keyword>
<keyword evidence="21" id="KW-1185">Reference proteome</keyword>
<evidence type="ECO:0000256" key="6">
    <source>
        <dbReference type="ARBA" id="ARBA00022692"/>
    </source>
</evidence>
<keyword evidence="3" id="KW-0813">Transport</keyword>
<feature type="transmembrane region" description="Helical" evidence="19">
    <location>
        <begin position="316"/>
        <end position="335"/>
    </location>
</feature>
<evidence type="ECO:0000256" key="9">
    <source>
        <dbReference type="ARBA" id="ARBA00023157"/>
    </source>
</evidence>
<evidence type="ECO:0000256" key="2">
    <source>
        <dbReference type="ARBA" id="ARBA00009523"/>
    </source>
</evidence>
<evidence type="ECO:0000256" key="16">
    <source>
        <dbReference type="ARBA" id="ARBA00079910"/>
    </source>
</evidence>
<feature type="transmembrane region" description="Helical" evidence="19">
    <location>
        <begin position="275"/>
        <end position="296"/>
    </location>
</feature>
<dbReference type="PIRSF" id="PIRSF006060">
    <property type="entry name" value="AA_transporter"/>
    <property type="match status" value="1"/>
</dbReference>
<comment type="catalytic activity">
    <reaction evidence="10">
        <text>L-lysine(out) + L-arginine(in) = L-lysine(in) + L-arginine(out)</text>
        <dbReference type="Rhea" id="RHEA:70827"/>
        <dbReference type="ChEBI" id="CHEBI:32551"/>
        <dbReference type="ChEBI" id="CHEBI:32682"/>
    </reaction>
    <physiologicalReaction direction="left-to-right" evidence="10">
        <dbReference type="Rhea" id="RHEA:70828"/>
    </physiologicalReaction>
</comment>
<dbReference type="EMBL" id="JAZGQO010000006">
    <property type="protein sequence ID" value="KAK6185292.1"/>
    <property type="molecule type" value="Genomic_DNA"/>
</dbReference>
<dbReference type="GO" id="GO:0015179">
    <property type="term" value="F:L-amino acid transmembrane transporter activity"/>
    <property type="evidence" value="ECO:0007669"/>
    <property type="project" value="TreeGrafter"/>
</dbReference>
<feature type="transmembrane region" description="Helical" evidence="19">
    <location>
        <begin position="236"/>
        <end position="254"/>
    </location>
</feature>